<gene>
    <name evidence="1" type="ORF">CSA56_16130</name>
</gene>
<proteinExistence type="predicted"/>
<dbReference type="Proteomes" id="UP000230821">
    <property type="component" value="Unassembled WGS sequence"/>
</dbReference>
<name>A0A2G6K8Y7_9BACT</name>
<protein>
    <submittedName>
        <fullName evidence="1">Uncharacterized protein</fullName>
    </submittedName>
</protein>
<sequence length="59" mass="6860">MNKLSSQTKPIDIASEGKDVTKVKDWRCNKWPVHDATPRYGMKILKKKKRVPSFVLTFL</sequence>
<reference evidence="1 2" key="1">
    <citation type="submission" date="2017-10" db="EMBL/GenBank/DDBJ databases">
        <title>Novel microbial diversity and functional potential in the marine mammal oral microbiome.</title>
        <authorList>
            <person name="Dudek N.K."/>
            <person name="Sun C.L."/>
            <person name="Burstein D."/>
            <person name="Kantor R.S."/>
            <person name="Aliaga Goltsman D.S."/>
            <person name="Bik E.M."/>
            <person name="Thomas B.C."/>
            <person name="Banfield J.F."/>
            <person name="Relman D.A."/>
        </authorList>
    </citation>
    <scope>NUCLEOTIDE SEQUENCE [LARGE SCALE GENOMIC DNA]</scope>
    <source>
        <strain evidence="1">DOLJORAL78_47_16</strain>
    </source>
</reference>
<dbReference type="AlphaFoldDB" id="A0A2G6K8Y7"/>
<dbReference type="EMBL" id="PDSK01000117">
    <property type="protein sequence ID" value="PIE32137.1"/>
    <property type="molecule type" value="Genomic_DNA"/>
</dbReference>
<comment type="caution">
    <text evidence="1">The sequence shown here is derived from an EMBL/GenBank/DDBJ whole genome shotgun (WGS) entry which is preliminary data.</text>
</comment>
<evidence type="ECO:0000313" key="1">
    <source>
        <dbReference type="EMBL" id="PIE32137.1"/>
    </source>
</evidence>
<accession>A0A2G6K8Y7</accession>
<evidence type="ECO:0000313" key="2">
    <source>
        <dbReference type="Proteomes" id="UP000230821"/>
    </source>
</evidence>
<organism evidence="1 2">
    <name type="scientific">candidate division KSB3 bacterium</name>
    <dbReference type="NCBI Taxonomy" id="2044937"/>
    <lineage>
        <taxon>Bacteria</taxon>
        <taxon>candidate division KSB3</taxon>
    </lineage>
</organism>